<dbReference type="HOGENOM" id="CLU_1623521_0_0_2"/>
<keyword evidence="2" id="KW-1185">Reference proteome</keyword>
<sequence length="162" mass="18247">MSLQDFLNASFNELVRRYGAVKRDNIYEVPIQNAPWVLSKSLTASLKAGRSYKLHGLNVSWSGPGEVYVVLTDWEIAFGYILAKRRRMFSCVRRPFSAPYGVTLPPHIKVRELELVLSDSETITCVDKSIEIKAVAVIPTTVYVLDTLKADFGELRLEELPA</sequence>
<dbReference type="eggNOG" id="arCOG05684">
    <property type="taxonomic scope" value="Archaea"/>
</dbReference>
<accession>G4RM14</accession>
<evidence type="ECO:0000313" key="2">
    <source>
        <dbReference type="Proteomes" id="UP000002654"/>
    </source>
</evidence>
<protein>
    <submittedName>
        <fullName evidence="1">Uncharacterized protein</fullName>
    </submittedName>
</protein>
<dbReference type="PATRIC" id="fig|768679.9.peg.2019"/>
<reference evidence="1 2" key="1">
    <citation type="journal article" date="2011" name="PLoS ONE">
        <title>The complete genome sequence of Thermoproteus tenax: a physiologically versatile member of the Crenarchaeota.</title>
        <authorList>
            <person name="Siebers B."/>
            <person name="Zaparty M."/>
            <person name="Raddatz G."/>
            <person name="Tjaden B."/>
            <person name="Albers S.V."/>
            <person name="Bell S.D."/>
            <person name="Blombach F."/>
            <person name="Kletzin A."/>
            <person name="Kyrpides N."/>
            <person name="Lanz C."/>
            <person name="Plagens A."/>
            <person name="Rampp M."/>
            <person name="Rosinus A."/>
            <person name="von Jan M."/>
            <person name="Makarova K.S."/>
            <person name="Klenk H.P."/>
            <person name="Schuster S.C."/>
            <person name="Hensel R."/>
        </authorList>
    </citation>
    <scope>NUCLEOTIDE SEQUENCE [LARGE SCALE GENOMIC DNA]</scope>
    <source>
        <strain evidence="2">ATCC 35583 / DSM 2078 / JCM 9277 / NBRC 100435 / Kra 1</strain>
    </source>
</reference>
<organism evidence="1 2">
    <name type="scientific">Thermoproteus tenax (strain ATCC 35583 / DSM 2078 / JCM 9277 / NBRC 100435 / Kra 1)</name>
    <dbReference type="NCBI Taxonomy" id="768679"/>
    <lineage>
        <taxon>Archaea</taxon>
        <taxon>Thermoproteota</taxon>
        <taxon>Thermoprotei</taxon>
        <taxon>Thermoproteales</taxon>
        <taxon>Thermoproteaceae</taxon>
        <taxon>Thermoproteus</taxon>
    </lineage>
</organism>
<dbReference type="KEGG" id="ttn:TTX_1995"/>
<dbReference type="EMBL" id="FN869859">
    <property type="protein sequence ID" value="CCC82609.1"/>
    <property type="molecule type" value="Genomic_DNA"/>
</dbReference>
<dbReference type="GeneID" id="11262884"/>
<proteinExistence type="predicted"/>
<dbReference type="STRING" id="768679.TTX_1995"/>
<evidence type="ECO:0000313" key="1">
    <source>
        <dbReference type="EMBL" id="CCC82609.1"/>
    </source>
</evidence>
<dbReference type="AlphaFoldDB" id="G4RM14"/>
<gene>
    <name evidence="1" type="ordered locus">TTX_1995</name>
</gene>
<dbReference type="OrthoDB" id="27186at2157"/>
<dbReference type="Proteomes" id="UP000002654">
    <property type="component" value="Chromosome"/>
</dbReference>
<dbReference type="RefSeq" id="WP_014127862.1">
    <property type="nucleotide sequence ID" value="NC_016070.1"/>
</dbReference>
<name>G4RM14_THETK</name>
<dbReference type="PaxDb" id="768679-TTX_1995"/>